<comment type="caution">
    <text evidence="3">The sequence shown here is derived from an EMBL/GenBank/DDBJ whole genome shotgun (WGS) entry which is preliminary data.</text>
</comment>
<gene>
    <name evidence="3" type="ORF">OOZ53_02545</name>
</gene>
<dbReference type="InterPro" id="IPR023393">
    <property type="entry name" value="START-like_dom_sf"/>
</dbReference>
<feature type="domain" description="Activator of Hsp90 ATPase homologue 1/2-like C-terminal" evidence="2">
    <location>
        <begin position="14"/>
        <end position="138"/>
    </location>
</feature>
<reference evidence="3" key="1">
    <citation type="submission" date="2022-11" db="EMBL/GenBank/DDBJ databases">
        <title>Hoeflea poritis sp. nov., isolated from scleractinian coral Porites lutea.</title>
        <authorList>
            <person name="Zhang G."/>
            <person name="Wei Q."/>
            <person name="Cai L."/>
        </authorList>
    </citation>
    <scope>NUCLEOTIDE SEQUENCE</scope>
    <source>
        <strain evidence="3">E7-10</strain>
    </source>
</reference>
<dbReference type="Gene3D" id="3.30.530.20">
    <property type="match status" value="1"/>
</dbReference>
<dbReference type="Pfam" id="PF08327">
    <property type="entry name" value="AHSA1"/>
    <property type="match status" value="1"/>
</dbReference>
<name>A0ABT4VHQ5_9HYPH</name>
<evidence type="ECO:0000256" key="1">
    <source>
        <dbReference type="ARBA" id="ARBA00006817"/>
    </source>
</evidence>
<dbReference type="CDD" id="cd07814">
    <property type="entry name" value="SRPBCC_CalC_Aha1-like"/>
    <property type="match status" value="1"/>
</dbReference>
<dbReference type="RefSeq" id="WP_271087728.1">
    <property type="nucleotide sequence ID" value="NZ_JAPJZH010000001.1"/>
</dbReference>
<protein>
    <submittedName>
        <fullName evidence="3">SRPBCC domain-containing protein</fullName>
    </submittedName>
</protein>
<proteinExistence type="inferred from homology"/>
<comment type="similarity">
    <text evidence="1">Belongs to the AHA1 family.</text>
</comment>
<dbReference type="SUPFAM" id="SSF55961">
    <property type="entry name" value="Bet v1-like"/>
    <property type="match status" value="1"/>
</dbReference>
<dbReference type="Proteomes" id="UP001148313">
    <property type="component" value="Unassembled WGS sequence"/>
</dbReference>
<evidence type="ECO:0000313" key="4">
    <source>
        <dbReference type="Proteomes" id="UP001148313"/>
    </source>
</evidence>
<dbReference type="InterPro" id="IPR013538">
    <property type="entry name" value="ASHA1/2-like_C"/>
</dbReference>
<evidence type="ECO:0000259" key="2">
    <source>
        <dbReference type="Pfam" id="PF08327"/>
    </source>
</evidence>
<keyword evidence="4" id="KW-1185">Reference proteome</keyword>
<accession>A0ABT4VHQ5</accession>
<organism evidence="3 4">
    <name type="scientific">Hoeflea poritis</name>
    <dbReference type="NCBI Taxonomy" id="2993659"/>
    <lineage>
        <taxon>Bacteria</taxon>
        <taxon>Pseudomonadati</taxon>
        <taxon>Pseudomonadota</taxon>
        <taxon>Alphaproteobacteria</taxon>
        <taxon>Hyphomicrobiales</taxon>
        <taxon>Rhizobiaceae</taxon>
        <taxon>Hoeflea</taxon>
    </lineage>
</organism>
<evidence type="ECO:0000313" key="3">
    <source>
        <dbReference type="EMBL" id="MDA4844206.1"/>
    </source>
</evidence>
<sequence length="141" mass="15839">MTDAAITKTVFLEASRETVWHFLTDRDKLAMWFHRADQDLRDGEDYALLGKTDDGADMKLCWGTVLEMDRPSRLVCSFTVQPLNGAMTTVTWTLDEVGDGTRLTLQHTGLAEVDAPFSLMMALDAGWDEHFGALRKAMKPQ</sequence>
<dbReference type="EMBL" id="JAPJZH010000001">
    <property type="protein sequence ID" value="MDA4844206.1"/>
    <property type="molecule type" value="Genomic_DNA"/>
</dbReference>